<proteinExistence type="predicted"/>
<accession>A0A238KPC7</accession>
<organism evidence="1 2">
    <name type="scientific">Actibacterium lipolyticum</name>
    <dbReference type="NCBI Taxonomy" id="1524263"/>
    <lineage>
        <taxon>Bacteria</taxon>
        <taxon>Pseudomonadati</taxon>
        <taxon>Pseudomonadota</taxon>
        <taxon>Alphaproteobacteria</taxon>
        <taxon>Rhodobacterales</taxon>
        <taxon>Roseobacteraceae</taxon>
        <taxon>Actibacterium</taxon>
    </lineage>
</organism>
<keyword evidence="2" id="KW-1185">Reference proteome</keyword>
<reference evidence="2" key="1">
    <citation type="submission" date="2017-05" db="EMBL/GenBank/DDBJ databases">
        <authorList>
            <person name="Rodrigo-Torres L."/>
            <person name="Arahal R. D."/>
            <person name="Lucena T."/>
        </authorList>
    </citation>
    <scope>NUCLEOTIDE SEQUENCE [LARGE SCALE GENOMIC DNA]</scope>
    <source>
        <strain evidence="2">CECT 8621</strain>
    </source>
</reference>
<evidence type="ECO:0000313" key="1">
    <source>
        <dbReference type="EMBL" id="SMX43972.1"/>
    </source>
</evidence>
<gene>
    <name evidence="1" type="ORF">COL8621_02426</name>
</gene>
<evidence type="ECO:0000313" key="2">
    <source>
        <dbReference type="Proteomes" id="UP000202922"/>
    </source>
</evidence>
<dbReference type="EMBL" id="FXYE01000002">
    <property type="protein sequence ID" value="SMX43972.1"/>
    <property type="molecule type" value="Genomic_DNA"/>
</dbReference>
<protein>
    <submittedName>
        <fullName evidence="1">Uncharacterized protein</fullName>
    </submittedName>
</protein>
<dbReference type="Proteomes" id="UP000202922">
    <property type="component" value="Unassembled WGS sequence"/>
</dbReference>
<sequence>MTRLLVLGSSHTGALKSGVPRFRGRFPDVDVEFFAVPAPVFLTGRVNKEGVYVPGFRKDKDRELANAINGAEQIDLTAFDHILVVGFRFELISTAALLQTYDLLEGTDTGKDRACSMEFVDATMAATTARIAKMVRRCLGPDRNFTLTEAPYPSAAIGERADDYEPARVIDNFIRHPDAEGLFQKWLKGVEDAVTQLGHGFLSQPADTIAAPFATKAQYALGGTSADGEEMSGTDHRHMNGDFGLRVLETFATQKLNLQPIAA</sequence>
<dbReference type="AlphaFoldDB" id="A0A238KPC7"/>
<name>A0A238KPC7_9RHOB</name>
<dbReference type="RefSeq" id="WP_093967581.1">
    <property type="nucleotide sequence ID" value="NZ_FXYE01000002.1"/>
</dbReference>
<dbReference type="OrthoDB" id="7859635at2"/>